<evidence type="ECO:0000313" key="4">
    <source>
        <dbReference type="Proteomes" id="UP000190435"/>
    </source>
</evidence>
<feature type="domain" description="DUF5672" evidence="1">
    <location>
        <begin position="88"/>
        <end position="249"/>
    </location>
</feature>
<dbReference type="RefSeq" id="WP_078276790.1">
    <property type="nucleotide sequence ID" value="NZ_CAACXO010000062.1"/>
</dbReference>
<sequence>MRNNPHNTKTHNQTLTIVSVTGHQAYAEGSVFAILRSRAELLHRFPDVQCLLVSPEKPHDLPDEIRHICCSPFSYFEYNLFMVYMLGSLIDTDFALVVQNDGWVIDGTKWRDEFLEYDYIGAPIAHFYEIHDHEPTHFYDHMFWAKHWQNPPQNLHTPQNGGFSLRSRKLLDAPRALNLEYKIHAPNAFNPASGKPVGIKWGHGGYHEDVYLTTAKRQLLEQHGIKFAPLPVAALFSMEMITCQICYQIPIDEVFGAHFCSGMILTGTNSVLLADPFYHTDEMLSNFPTIKRLKDLGYQLYLDENTPA</sequence>
<dbReference type="EMBL" id="UGQE01000001">
    <property type="protein sequence ID" value="STZ09856.1"/>
    <property type="molecule type" value="Genomic_DNA"/>
</dbReference>
<dbReference type="Pfam" id="PF18922">
    <property type="entry name" value="DUF5672"/>
    <property type="match status" value="1"/>
</dbReference>
<dbReference type="Proteomes" id="UP000255279">
    <property type="component" value="Unassembled WGS sequence"/>
</dbReference>
<dbReference type="Proteomes" id="UP000190435">
    <property type="component" value="Unassembled WGS sequence"/>
</dbReference>
<protein>
    <recommendedName>
        <fullName evidence="1">DUF5672 domain-containing protein</fullName>
    </recommendedName>
</protein>
<reference evidence="3 5" key="2">
    <citation type="submission" date="2018-06" db="EMBL/GenBank/DDBJ databases">
        <authorList>
            <consortium name="Pathogen Informatics"/>
            <person name="Doyle S."/>
        </authorList>
    </citation>
    <scope>NUCLEOTIDE SEQUENCE [LARGE SCALE GENOMIC DNA]</scope>
    <source>
        <strain evidence="3 5">NCTC10293</strain>
    </source>
</reference>
<keyword evidence="4" id="KW-1185">Reference proteome</keyword>
<gene>
    <name evidence="2" type="ORF">B0181_07000</name>
    <name evidence="3" type="ORF">NCTC10293_00167</name>
</gene>
<dbReference type="InterPro" id="IPR043729">
    <property type="entry name" value="DUF5672"/>
</dbReference>
<dbReference type="AlphaFoldDB" id="A0A1T0A117"/>
<name>A0A1T0A117_9GAMM</name>
<reference evidence="2 4" key="1">
    <citation type="submission" date="2017-02" db="EMBL/GenBank/DDBJ databases">
        <title>Draft genome sequence of Moraxella caviae CCUG 355 type strain.</title>
        <authorList>
            <person name="Engstrom-Jakobsson H."/>
            <person name="Salva-Serra F."/>
            <person name="Thorell K."/>
            <person name="Gonzales-Siles L."/>
            <person name="Karlsson R."/>
            <person name="Boulund F."/>
            <person name="Engstrand L."/>
            <person name="Moore E."/>
        </authorList>
    </citation>
    <scope>NUCLEOTIDE SEQUENCE [LARGE SCALE GENOMIC DNA]</scope>
    <source>
        <strain evidence="2 4">CCUG 355</strain>
    </source>
</reference>
<organism evidence="2 4">
    <name type="scientific">Moraxella caviae</name>
    <dbReference type="NCBI Taxonomy" id="34060"/>
    <lineage>
        <taxon>Bacteria</taxon>
        <taxon>Pseudomonadati</taxon>
        <taxon>Pseudomonadota</taxon>
        <taxon>Gammaproteobacteria</taxon>
        <taxon>Moraxellales</taxon>
        <taxon>Moraxellaceae</taxon>
        <taxon>Moraxella</taxon>
    </lineage>
</organism>
<accession>A0A1T0A117</accession>
<evidence type="ECO:0000313" key="3">
    <source>
        <dbReference type="EMBL" id="STZ09856.1"/>
    </source>
</evidence>
<evidence type="ECO:0000313" key="2">
    <source>
        <dbReference type="EMBL" id="OOR89420.1"/>
    </source>
</evidence>
<dbReference type="EMBL" id="MUXU01000039">
    <property type="protein sequence ID" value="OOR89420.1"/>
    <property type="molecule type" value="Genomic_DNA"/>
</dbReference>
<evidence type="ECO:0000259" key="1">
    <source>
        <dbReference type="Pfam" id="PF18922"/>
    </source>
</evidence>
<dbReference type="OrthoDB" id="7391526at2"/>
<proteinExistence type="predicted"/>
<evidence type="ECO:0000313" key="5">
    <source>
        <dbReference type="Proteomes" id="UP000255279"/>
    </source>
</evidence>